<feature type="compositionally biased region" description="Low complexity" evidence="10">
    <location>
        <begin position="958"/>
        <end position="979"/>
    </location>
</feature>
<dbReference type="SMART" id="SM01041">
    <property type="entry name" value="BRO1"/>
    <property type="match status" value="1"/>
</dbReference>
<dbReference type="GO" id="GO:0045022">
    <property type="term" value="P:early endosome to late endosome transport"/>
    <property type="evidence" value="ECO:0007669"/>
    <property type="project" value="TreeGrafter"/>
</dbReference>
<feature type="domain" description="BRO1" evidence="12">
    <location>
        <begin position="8"/>
        <end position="388"/>
    </location>
</feature>
<accession>A0A8S1HI57</accession>
<keyword evidence="6" id="KW-0967">Endosome</keyword>
<reference evidence="13" key="1">
    <citation type="submission" date="2020-10" db="EMBL/GenBank/DDBJ databases">
        <authorList>
            <person name="Kikuchi T."/>
        </authorList>
    </citation>
    <scope>NUCLEOTIDE SEQUENCE</scope>
    <source>
        <strain evidence="13">NKZ352</strain>
    </source>
</reference>
<dbReference type="EMBL" id="CAJGYM010000068">
    <property type="protein sequence ID" value="CAD6196187.1"/>
    <property type="molecule type" value="Genomic_DNA"/>
</dbReference>
<dbReference type="Pfam" id="PF13949">
    <property type="entry name" value="ALIX_LYPXL_bnd"/>
    <property type="match status" value="1"/>
</dbReference>
<evidence type="ECO:0000313" key="14">
    <source>
        <dbReference type="Proteomes" id="UP000835052"/>
    </source>
</evidence>
<feature type="compositionally biased region" description="Polar residues" evidence="10">
    <location>
        <begin position="983"/>
        <end position="993"/>
    </location>
</feature>
<evidence type="ECO:0000256" key="4">
    <source>
        <dbReference type="ARBA" id="ARBA00022490"/>
    </source>
</evidence>
<keyword evidence="4" id="KW-0963">Cytoplasm</keyword>
<dbReference type="PROSITE" id="PS51180">
    <property type="entry name" value="BRO1"/>
    <property type="match status" value="1"/>
</dbReference>
<feature type="transmembrane region" description="Helical" evidence="11">
    <location>
        <begin position="1787"/>
        <end position="1810"/>
    </location>
</feature>
<dbReference type="FunFam" id="1.20.1740.10:FF:000058">
    <property type="entry name" value="Amino Acid Transporter"/>
    <property type="match status" value="1"/>
</dbReference>
<feature type="transmembrane region" description="Helical" evidence="11">
    <location>
        <begin position="1570"/>
        <end position="1590"/>
    </location>
</feature>
<keyword evidence="14" id="KW-1185">Reference proteome</keyword>
<sequence length="2057" mass="223059">MEALPTMPTIAPQFRTSPFTFDDSFKYAIKEYILTHFQAEPCDFDGALEELASLKLASNEPYPDVQCACQIKRYYGQLCMLEKRYDGNDNHLNVYEDLDFEKSSILFNIGAIHAQLAFGEGRSNQDSIKSAFMHFQYAAYPFDLLSKQNGGRFASRDLEPEMALFYKNVMLAQAQECLVQKSLLDNRNPTVIAKLALFVSKTLLDSIGIIEGMCITQGEREYKRIYKLAKIKGEIFAAVAYLEMGMQAEADEKMGVRLGYYNVSMTHMEKALTFIKNNNESSEIVPTVSFLLDVVTAKQTNAKKENDFIYHAKVPSEGELQDIMKQDGFMCKVKPLQFDPLDSSVLGEDLFGALLPPTVLKAVSLYEEEKMKFKRTQMNLVDEANKVFEDFLERAQIANIQRMIEGTSDTDKLFLFPDVLLERNAALTSQPEAIPNLLEQLREGSETAQNAGNKLAKLITTLRAIDLPELTSDEGYIAISKELDRLNEHYTQARSNNASLHKAIAAHSTDLHLLSLPYYELRQKLISQDAQSLAISDTAQIRRIITKIEEMQKQRLTLLSRLDEELKADNIAKKLVSDRDFDPEKTFATELGKHQQTVSYLKANIAAQETIFHAFTEANADFSEDRRKIQKMIDEFHSRVMELVAAFDVYQEVCLKVAEGQKFYNQLIQRCEKLEVAVNAMDSAFQSEREKREKEKRDHQERIEALRRERESRNALADFAGPSYPIGPSPAQHYQGPPSVQSNSSAGHPRLKDFMDQYRSRKSMPQSVSPADFSIPQPPSPAPSSVHDFGPDQHDQNLANFSKLSINNNFPAYQQPRTSPMRQGPPPAPPGNYFGQAPIQYNQPQFNPEQYQNYQQIGHAPAPPQGQPAPTNTTSAFSGPLSSTTPAPISSFGQGHQGHPHQNFQAPNFPGHAPAQPKSNFRAPNESLNFPGHAPASLGTFGGAPAQPNVTPNHSGNAPAPTGGFGGAPAPTGAFGRPAPAQPDSNFQGPNVTPNHPGHAPAPPSAFGGPSNFSPNSGLNQVAPAPNSIYGAPPGQLDSQAAPAQPNLQFQASSVAQNFPGHAPAPHSAFGAPGHLNSQAAPAHPSSQFQASSTVQNFPGHPSTPQVSSGAAPAQIGPLGATGPAPAPTRVFGAPTQPNSQFHASNAAPSFAGHAPTPNSPFGTSGAAPAQPRSNFGPSNFAPNLPRNTAPPQNQSGAPPAQFASSPAQLSSNFQAPSYPGQAGAPQGAAPAQTSSNFQAPSYPGQAGAPQGQPGASHPGGAAPAHPSYPVKPAPAQPNSQFQASNFPPQSPALPNTLSNNGAKPQAPQPAAPAQPGTFGGPPTQQNNIWGSSGQTVNRVSTASPWHETIRTGPGPAPQPQPAAPAQYSTNLPQVHPSHQNHPQSQFPASGVQSNLDLLGSLSNDLFLPQPIQPTSMPRIPDGSSMKLQTKPVGSCSDPAFGRPPAGNSASSELLANNNRPAAAVVPMQHVNVRMNQEKFPDPTAQGSFSSINPTFSPNLKPLHVSDVMDPSKFEIGQSDKARLEKRLLHDSFRGQYQPPPLDLNDPLNQINGLSREKMNEETPAKRHQMGLVACTSYVVANIVGAGIFITPGPILTYTDSIGLALIVWAGCGLISLIGAICYIELGTSILEPGCDFAYNVYVGWEAIAFSFMWVGVLMSYPASAAVQAQTFGQYVVAGLAPVWELEQPWQEILERGLGFGLIILLTILNLYAIDKYAARFQIVVTIAKLFRLGCYTKNFENAMEGSNFSPGPLALAFYGALWSFAGWDILNYGTPEIYKPRRTMPIALLGGIVTVTSIYLAMNVSYFAVLTPDQIKNSSAVAADFAQVTLGNFSYAIPFMIAILLIGTLNSNIFCGSRFTHAAAREGHLPPFLSCINEESNSPRAALLFQLICTIAVTFINTNDLINYVAFVMFGQRFVTMAALLWIRYRKILVASGAIRVPIIFSLIFFVITAALVVVPFIEETQQTIVGVILVAIGLVLYFIFKLPSKMPDFIVKMNDGLTRVTCRVLFSATDLKHENANNSRKGTAEVAIDDELQSLDVGDATHDDAVQVDRL</sequence>
<evidence type="ECO:0000313" key="13">
    <source>
        <dbReference type="EMBL" id="CAD6196187.1"/>
    </source>
</evidence>
<keyword evidence="7 11" id="KW-1133">Transmembrane helix</keyword>
<feature type="region of interest" description="Disordered" evidence="10">
    <location>
        <begin position="811"/>
        <end position="840"/>
    </location>
</feature>
<evidence type="ECO:0000256" key="10">
    <source>
        <dbReference type="SAM" id="MobiDB-lite"/>
    </source>
</evidence>
<keyword evidence="5 11" id="KW-0812">Transmembrane</keyword>
<dbReference type="GO" id="GO:0016020">
    <property type="term" value="C:membrane"/>
    <property type="evidence" value="ECO:0007669"/>
    <property type="project" value="UniProtKB-SubCell"/>
</dbReference>
<feature type="compositionally biased region" description="Polar residues" evidence="10">
    <location>
        <begin position="1327"/>
        <end position="1344"/>
    </location>
</feature>
<feature type="region of interest" description="Disordered" evidence="10">
    <location>
        <begin position="856"/>
        <end position="1041"/>
    </location>
</feature>
<dbReference type="Gene3D" id="1.20.1740.10">
    <property type="entry name" value="Amino acid/polyamine transporter I"/>
    <property type="match status" value="1"/>
</dbReference>
<evidence type="ECO:0000256" key="3">
    <source>
        <dbReference type="ARBA" id="ARBA00004496"/>
    </source>
</evidence>
<feature type="compositionally biased region" description="Polar residues" evidence="10">
    <location>
        <begin position="1136"/>
        <end position="1148"/>
    </location>
</feature>
<dbReference type="GO" id="GO:0032456">
    <property type="term" value="P:endocytic recycling"/>
    <property type="evidence" value="ECO:0007669"/>
    <property type="project" value="TreeGrafter"/>
</dbReference>
<dbReference type="InterPro" id="IPR002293">
    <property type="entry name" value="AA/rel_permease1"/>
</dbReference>
<feature type="transmembrane region" description="Helical" evidence="11">
    <location>
        <begin position="1602"/>
        <end position="1626"/>
    </location>
</feature>
<feature type="region of interest" description="Disordered" evidence="10">
    <location>
        <begin position="1057"/>
        <end position="1392"/>
    </location>
</feature>
<organism evidence="13 14">
    <name type="scientific">Caenorhabditis auriculariae</name>
    <dbReference type="NCBI Taxonomy" id="2777116"/>
    <lineage>
        <taxon>Eukaryota</taxon>
        <taxon>Metazoa</taxon>
        <taxon>Ecdysozoa</taxon>
        <taxon>Nematoda</taxon>
        <taxon>Chromadorea</taxon>
        <taxon>Rhabditida</taxon>
        <taxon>Rhabditina</taxon>
        <taxon>Rhabditomorpha</taxon>
        <taxon>Rhabditoidea</taxon>
        <taxon>Rhabditidae</taxon>
        <taxon>Peloderinae</taxon>
        <taxon>Caenorhabditis</taxon>
    </lineage>
</organism>
<evidence type="ECO:0000259" key="12">
    <source>
        <dbReference type="PROSITE" id="PS51180"/>
    </source>
</evidence>
<dbReference type="GO" id="GO:0022857">
    <property type="term" value="F:transmembrane transporter activity"/>
    <property type="evidence" value="ECO:0007669"/>
    <property type="project" value="InterPro"/>
</dbReference>
<protein>
    <recommendedName>
        <fullName evidence="12">BRO1 domain-containing protein</fullName>
    </recommendedName>
</protein>
<feature type="compositionally biased region" description="Polar residues" evidence="10">
    <location>
        <begin position="1172"/>
        <end position="1194"/>
    </location>
</feature>
<feature type="compositionally biased region" description="Polar residues" evidence="10">
    <location>
        <begin position="1076"/>
        <end position="1109"/>
    </location>
</feature>
<evidence type="ECO:0000256" key="6">
    <source>
        <dbReference type="ARBA" id="ARBA00022753"/>
    </source>
</evidence>
<feature type="compositionally biased region" description="Polar residues" evidence="10">
    <location>
        <begin position="1277"/>
        <end position="1301"/>
    </location>
</feature>
<evidence type="ECO:0000256" key="1">
    <source>
        <dbReference type="ARBA" id="ARBA00004141"/>
    </source>
</evidence>
<dbReference type="PANTHER" id="PTHR23030">
    <property type="entry name" value="PCD6 INTERACTING PROTEIN-RELATED"/>
    <property type="match status" value="1"/>
</dbReference>
<dbReference type="InterPro" id="IPR004328">
    <property type="entry name" value="BRO1_dom"/>
</dbReference>
<feature type="transmembrane region" description="Helical" evidence="11">
    <location>
        <begin position="1836"/>
        <end position="1856"/>
    </location>
</feature>
<gene>
    <name evidence="13" type="ORF">CAUJ_LOCUS12102</name>
</gene>
<dbReference type="InterPro" id="IPR025304">
    <property type="entry name" value="ALIX_V_dom"/>
</dbReference>
<feature type="compositionally biased region" description="Low complexity" evidence="10">
    <location>
        <begin position="1220"/>
        <end position="1269"/>
    </location>
</feature>
<feature type="compositionally biased region" description="Polar residues" evidence="10">
    <location>
        <begin position="811"/>
        <end position="821"/>
    </location>
</feature>
<evidence type="ECO:0000256" key="8">
    <source>
        <dbReference type="ARBA" id="ARBA00023136"/>
    </source>
</evidence>
<dbReference type="OrthoDB" id="10266451at2759"/>
<feature type="compositionally biased region" description="Polar residues" evidence="10">
    <location>
        <begin position="1368"/>
        <end position="1392"/>
    </location>
</feature>
<dbReference type="PANTHER" id="PTHR23030:SF30">
    <property type="entry name" value="TYROSINE-PROTEIN PHOSPHATASE NON-RECEPTOR TYPE 23"/>
    <property type="match status" value="1"/>
</dbReference>
<keyword evidence="9" id="KW-0175">Coiled coil</keyword>
<feature type="compositionally biased region" description="Basic and acidic residues" evidence="10">
    <location>
        <begin position="750"/>
        <end position="759"/>
    </location>
</feature>
<evidence type="ECO:0000256" key="9">
    <source>
        <dbReference type="SAM" id="Coils"/>
    </source>
</evidence>
<feature type="compositionally biased region" description="Polar residues" evidence="10">
    <location>
        <begin position="871"/>
        <end position="906"/>
    </location>
</feature>
<feature type="compositionally biased region" description="Low complexity" evidence="10">
    <location>
        <begin position="1314"/>
        <end position="1326"/>
    </location>
</feature>
<feature type="transmembrane region" description="Helical" evidence="11">
    <location>
        <begin position="1697"/>
        <end position="1714"/>
    </location>
</feature>
<keyword evidence="8 11" id="KW-0472">Membrane</keyword>
<feature type="transmembrane region" description="Helical" evidence="11">
    <location>
        <begin position="1969"/>
        <end position="1986"/>
    </location>
</feature>
<evidence type="ECO:0000256" key="7">
    <source>
        <dbReference type="ARBA" id="ARBA00022989"/>
    </source>
</evidence>
<dbReference type="Pfam" id="PF13520">
    <property type="entry name" value="AA_permease_2"/>
    <property type="match status" value="1"/>
</dbReference>
<name>A0A8S1HI57_9PELO</name>
<feature type="transmembrane region" description="Helical" evidence="11">
    <location>
        <begin position="1638"/>
        <end position="1661"/>
    </location>
</feature>
<evidence type="ECO:0000256" key="5">
    <source>
        <dbReference type="ARBA" id="ARBA00022692"/>
    </source>
</evidence>
<feature type="coiled-coil region" evidence="9">
    <location>
        <begin position="689"/>
        <end position="716"/>
    </location>
</feature>
<dbReference type="Proteomes" id="UP000835052">
    <property type="component" value="Unassembled WGS sequence"/>
</dbReference>
<dbReference type="GO" id="GO:0043328">
    <property type="term" value="P:protein transport to vacuole involved in ubiquitin-dependent protein catabolic process via the multivesicular body sorting pathway"/>
    <property type="evidence" value="ECO:0007669"/>
    <property type="project" value="TreeGrafter"/>
</dbReference>
<dbReference type="InterPro" id="IPR038499">
    <property type="entry name" value="BRO1_sf"/>
</dbReference>
<evidence type="ECO:0000256" key="2">
    <source>
        <dbReference type="ARBA" id="ARBA00004177"/>
    </source>
</evidence>
<feature type="compositionally biased region" description="Low complexity" evidence="10">
    <location>
        <begin position="1195"/>
        <end position="1212"/>
    </location>
</feature>
<feature type="transmembrane region" description="Helical" evidence="11">
    <location>
        <begin position="1909"/>
        <end position="1928"/>
    </location>
</feature>
<feature type="transmembrane region" description="Helical" evidence="11">
    <location>
        <begin position="1754"/>
        <end position="1775"/>
    </location>
</feature>
<dbReference type="Gene3D" id="1.20.120.560">
    <property type="entry name" value="alix/aip1 in complex with the ypdl late domain"/>
    <property type="match status" value="1"/>
</dbReference>
<feature type="region of interest" description="Disordered" evidence="10">
    <location>
        <begin position="718"/>
        <end position="794"/>
    </location>
</feature>
<dbReference type="Gene3D" id="1.20.140.50">
    <property type="entry name" value="alix/aip1 like domains"/>
    <property type="match status" value="1"/>
</dbReference>
<dbReference type="Pfam" id="PF03097">
    <property type="entry name" value="BRO1"/>
    <property type="match status" value="1"/>
</dbReference>
<proteinExistence type="predicted"/>
<comment type="caution">
    <text evidence="13">The sequence shown here is derived from an EMBL/GenBank/DDBJ whole genome shotgun (WGS) entry which is preliminary data.</text>
</comment>
<comment type="subcellular location">
    <subcellularLocation>
        <location evidence="3">Cytoplasm</location>
    </subcellularLocation>
    <subcellularLocation>
        <location evidence="2">Endosome</location>
    </subcellularLocation>
    <subcellularLocation>
        <location evidence="1">Membrane</location>
        <topology evidence="1">Multi-pass membrane protein</topology>
    </subcellularLocation>
</comment>
<feature type="transmembrane region" description="Helical" evidence="11">
    <location>
        <begin position="1940"/>
        <end position="1963"/>
    </location>
</feature>
<dbReference type="GO" id="GO:0005768">
    <property type="term" value="C:endosome"/>
    <property type="evidence" value="ECO:0007669"/>
    <property type="project" value="UniProtKB-SubCell"/>
</dbReference>
<dbReference type="Gene3D" id="1.25.40.280">
    <property type="entry name" value="alix/aip1 like domains"/>
    <property type="match status" value="1"/>
</dbReference>
<evidence type="ECO:0000256" key="11">
    <source>
        <dbReference type="SAM" id="Phobius"/>
    </source>
</evidence>
<feature type="compositionally biased region" description="Low complexity" evidence="10">
    <location>
        <begin position="994"/>
        <end position="1012"/>
    </location>
</feature>